<feature type="compositionally biased region" description="Low complexity" evidence="1">
    <location>
        <begin position="256"/>
        <end position="265"/>
    </location>
</feature>
<feature type="transmembrane region" description="Helical" evidence="2">
    <location>
        <begin position="9"/>
        <end position="29"/>
    </location>
</feature>
<keyword evidence="2" id="KW-0812">Transmembrane</keyword>
<dbReference type="AlphaFoldDB" id="A0A644YNR0"/>
<dbReference type="EMBL" id="VSSQ01005563">
    <property type="protein sequence ID" value="MPM29628.1"/>
    <property type="molecule type" value="Genomic_DNA"/>
</dbReference>
<name>A0A644YNR0_9ZZZZ</name>
<evidence type="ECO:0000259" key="3">
    <source>
        <dbReference type="SMART" id="SM00858"/>
    </source>
</evidence>
<dbReference type="CDD" id="cd11614">
    <property type="entry name" value="SAF_CpaB_FlgA_like"/>
    <property type="match status" value="1"/>
</dbReference>
<evidence type="ECO:0000256" key="1">
    <source>
        <dbReference type="SAM" id="MobiDB-lite"/>
    </source>
</evidence>
<keyword evidence="2" id="KW-0472">Membrane</keyword>
<organism evidence="4">
    <name type="scientific">bioreactor metagenome</name>
    <dbReference type="NCBI Taxonomy" id="1076179"/>
    <lineage>
        <taxon>unclassified sequences</taxon>
        <taxon>metagenomes</taxon>
        <taxon>ecological metagenomes</taxon>
    </lineage>
</organism>
<dbReference type="Pfam" id="PF08666">
    <property type="entry name" value="SAF"/>
    <property type="match status" value="1"/>
</dbReference>
<keyword evidence="2" id="KW-1133">Transmembrane helix</keyword>
<dbReference type="NCBIfam" id="TIGR03177">
    <property type="entry name" value="pilus_cpaB"/>
    <property type="match status" value="1"/>
</dbReference>
<reference evidence="4" key="1">
    <citation type="submission" date="2019-08" db="EMBL/GenBank/DDBJ databases">
        <authorList>
            <person name="Kucharzyk K."/>
            <person name="Murdoch R.W."/>
            <person name="Higgins S."/>
            <person name="Loffler F."/>
        </authorList>
    </citation>
    <scope>NUCLEOTIDE SEQUENCE</scope>
</reference>
<feature type="compositionally biased region" description="Acidic residues" evidence="1">
    <location>
        <begin position="238"/>
        <end position="247"/>
    </location>
</feature>
<comment type="caution">
    <text evidence="4">The sequence shown here is derived from an EMBL/GenBank/DDBJ whole genome shotgun (WGS) entry which is preliminary data.</text>
</comment>
<dbReference type="InterPro" id="IPR017592">
    <property type="entry name" value="Pilus_assmbl_Flp-typ_CpaB"/>
</dbReference>
<evidence type="ECO:0000313" key="4">
    <source>
        <dbReference type="EMBL" id="MPM29628.1"/>
    </source>
</evidence>
<dbReference type="Pfam" id="PF16976">
    <property type="entry name" value="RcpC"/>
    <property type="match status" value="1"/>
</dbReference>
<dbReference type="InterPro" id="IPR031571">
    <property type="entry name" value="RcpC_dom"/>
</dbReference>
<dbReference type="SMART" id="SM00858">
    <property type="entry name" value="SAF"/>
    <property type="match status" value="1"/>
</dbReference>
<feature type="domain" description="SAF" evidence="3">
    <location>
        <begin position="37"/>
        <end position="99"/>
    </location>
</feature>
<evidence type="ECO:0000256" key="2">
    <source>
        <dbReference type="SAM" id="Phobius"/>
    </source>
</evidence>
<sequence length="272" mass="29120">MSIFKNRTVIGVICIIVALVICFGITPLFNQGISQKTEIVRVAKEIKAGEEITKDMVQTVEVGGYNLPVNIIREKDTVVGKYATADLAVGDYILSTKLSETPAAENAYLYSLDGSKQAMSVTIKSFANGLSGKLRSGDIVSVVVADFQQTGETVIPPELQYVEIITVTASSGYDANTGEAVEDEKELPSTVTFLVSPEQAKVLAALELDAKLHLTLVYRGAPENAAAFIEAQDALIEELYAEPEPETDDKAESEAADPAPSPESEVTADDEL</sequence>
<accession>A0A644YNR0</accession>
<feature type="region of interest" description="Disordered" evidence="1">
    <location>
        <begin position="238"/>
        <end position="272"/>
    </location>
</feature>
<protein>
    <recommendedName>
        <fullName evidence="3">SAF domain-containing protein</fullName>
    </recommendedName>
</protein>
<gene>
    <name evidence="4" type="ORF">SDC9_76168</name>
</gene>
<dbReference type="InterPro" id="IPR013974">
    <property type="entry name" value="SAF"/>
</dbReference>
<proteinExistence type="predicted"/>